<proteinExistence type="predicted"/>
<dbReference type="EMBL" id="JAMPKK010000055">
    <property type="protein sequence ID" value="MEP0866934.1"/>
    <property type="molecule type" value="Genomic_DNA"/>
</dbReference>
<feature type="region of interest" description="Disordered" evidence="1">
    <location>
        <begin position="23"/>
        <end position="45"/>
    </location>
</feature>
<dbReference type="Proteomes" id="UP001442494">
    <property type="component" value="Unassembled WGS sequence"/>
</dbReference>
<reference evidence="2 3" key="1">
    <citation type="submission" date="2022-04" db="EMBL/GenBank/DDBJ databases">
        <title>Positive selection, recombination, and allopatry shape intraspecific diversity of widespread and dominant cyanobacteria.</title>
        <authorList>
            <person name="Wei J."/>
            <person name="Shu W."/>
            <person name="Hu C."/>
        </authorList>
    </citation>
    <scope>NUCLEOTIDE SEQUENCE [LARGE SCALE GENOMIC DNA]</scope>
    <source>
        <strain evidence="2 3">GB2-A5</strain>
    </source>
</reference>
<sequence length="45" mass="5369">MATSERKKRILDHVSKTVKINQANYNTNSDQRKQQIMDHIKRTKN</sequence>
<protein>
    <recommendedName>
        <fullName evidence="4">30S ribosomal protein S20</fullName>
    </recommendedName>
</protein>
<evidence type="ECO:0000313" key="3">
    <source>
        <dbReference type="Proteomes" id="UP001442494"/>
    </source>
</evidence>
<keyword evidence="3" id="KW-1185">Reference proteome</keyword>
<evidence type="ECO:0008006" key="4">
    <source>
        <dbReference type="Google" id="ProtNLM"/>
    </source>
</evidence>
<accession>A0ABV0JUZ8</accession>
<organism evidence="2 3">
    <name type="scientific">Funiculus sociatus GB2-A5</name>
    <dbReference type="NCBI Taxonomy" id="2933946"/>
    <lineage>
        <taxon>Bacteria</taxon>
        <taxon>Bacillati</taxon>
        <taxon>Cyanobacteriota</taxon>
        <taxon>Cyanophyceae</taxon>
        <taxon>Coleofasciculales</taxon>
        <taxon>Coleofasciculaceae</taxon>
        <taxon>Funiculus</taxon>
    </lineage>
</organism>
<evidence type="ECO:0000313" key="2">
    <source>
        <dbReference type="EMBL" id="MEP0866934.1"/>
    </source>
</evidence>
<evidence type="ECO:0000256" key="1">
    <source>
        <dbReference type="SAM" id="MobiDB-lite"/>
    </source>
</evidence>
<feature type="compositionally biased region" description="Basic and acidic residues" evidence="1">
    <location>
        <begin position="30"/>
        <end position="45"/>
    </location>
</feature>
<name>A0ABV0JUZ8_9CYAN</name>
<gene>
    <name evidence="2" type="ORF">NDI37_20995</name>
</gene>
<comment type="caution">
    <text evidence="2">The sequence shown here is derived from an EMBL/GenBank/DDBJ whole genome shotgun (WGS) entry which is preliminary data.</text>
</comment>